<feature type="non-terminal residue" evidence="1">
    <location>
        <position position="1"/>
    </location>
</feature>
<proteinExistence type="predicted"/>
<organism evidence="1 2">
    <name type="scientific">Kickxella alabastrina</name>
    <dbReference type="NCBI Taxonomy" id="61397"/>
    <lineage>
        <taxon>Eukaryota</taxon>
        <taxon>Fungi</taxon>
        <taxon>Fungi incertae sedis</taxon>
        <taxon>Zoopagomycota</taxon>
        <taxon>Kickxellomycotina</taxon>
        <taxon>Kickxellomycetes</taxon>
        <taxon>Kickxellales</taxon>
        <taxon>Kickxellaceae</taxon>
        <taxon>Kickxella</taxon>
    </lineage>
</organism>
<dbReference type="Proteomes" id="UP001150581">
    <property type="component" value="Unassembled WGS sequence"/>
</dbReference>
<sequence>SDAERFGGYKFLNSGKRAAPRDSSDEEDSGEEDSDDEEDDGEMVDLSEMLDASSADEDEEEEPASKAKVAKAAKAAFAAVPSSGAGSATLLSFKDLAVTSLDGDMLADQSESEHDSETESESERVFARMASDSDASADQNSDEEDIAADKLSKLSGFVSSISARAPKRRFVAEIGGGFAENENTIGSGVHTKGVSLGINDLLGDFGTVAAGDSDDSEQEEGGEKQSAREIRMLKEKVTKLEKAAKKSGSGVVAAPLAKRLQDQMDRKVAYNKTKKDISEWQPVVDTNRAAEHLSFPMVDPAKTNMSSKSLVSDTAGSKSEMEIQIQNILAESGMTDEQQRQYEELELKNVSPEEVRHRQRELRMMRELMFRSEQKAKRMAKIKSKAYRRILKKEKTRAQDKAMEKIKEDDPEMYEMLMEKMAQGRAEERMTLRHKNTSKWCKEMSSRSHGDAETQQAMQDQLDQHDSLKRKIYDIGSEEEISDYEAGEGQAGGDASDSDADESFAGIKGHAINKLSAEMAGQADAIPENAPHKALFGMKFMQNAAQRRHEENQRDAQMMRDEFESLEAEVDENGRAISINRSAAAKAAAKGAAKAQGMAPGRMTFGGGVKKHSPEDEQDIDSTETKRVRLNEAGQINQVAAGSGHRVRLAEPVSIGKGSSDASNPWLSEEASAGASQRGGKLNELTKGSNRLDKLSARLRAKRASSGNASSAAAIAGEENVLLDVSNMLALDRPQQAGEGVDGSDSDSDAGGIKLTHVGGKKKGKRALNPNAFSQRELVEQAFAEDNVVEAEFAAEKDAMMDEDAPKTEDLTLPGWGSWGGTSLQPKKNKIIRKAAPGSGIEKDARKDSKLGAVIINQRTAKSSYKYYSSNVPFPFFTPEQYEETLQAPLGKEWNTTKSHSKMIKPRVMTKAGRIIAPLVIPSKKKQ</sequence>
<name>A0ACC1IG56_9FUNG</name>
<keyword evidence="2" id="KW-1185">Reference proteome</keyword>
<dbReference type="EMBL" id="JANBPG010000673">
    <property type="protein sequence ID" value="KAJ1894590.1"/>
    <property type="molecule type" value="Genomic_DNA"/>
</dbReference>
<protein>
    <submittedName>
        <fullName evidence="1">Uncharacterized protein</fullName>
    </submittedName>
</protein>
<reference evidence="1" key="1">
    <citation type="submission" date="2022-07" db="EMBL/GenBank/DDBJ databases">
        <title>Phylogenomic reconstructions and comparative analyses of Kickxellomycotina fungi.</title>
        <authorList>
            <person name="Reynolds N.K."/>
            <person name="Stajich J.E."/>
            <person name="Barry K."/>
            <person name="Grigoriev I.V."/>
            <person name="Crous P."/>
            <person name="Smith M.E."/>
        </authorList>
    </citation>
    <scope>NUCLEOTIDE SEQUENCE</scope>
    <source>
        <strain evidence="1">Benny 63K</strain>
    </source>
</reference>
<accession>A0ACC1IG56</accession>
<gene>
    <name evidence="1" type="ORF">LPJ66_005096</name>
</gene>
<evidence type="ECO:0000313" key="2">
    <source>
        <dbReference type="Proteomes" id="UP001150581"/>
    </source>
</evidence>
<comment type="caution">
    <text evidence="1">The sequence shown here is derived from an EMBL/GenBank/DDBJ whole genome shotgun (WGS) entry which is preliminary data.</text>
</comment>
<evidence type="ECO:0000313" key="1">
    <source>
        <dbReference type="EMBL" id="KAJ1894590.1"/>
    </source>
</evidence>